<dbReference type="EMBL" id="JAWJWF010000007">
    <property type="protein sequence ID" value="KAK6630726.1"/>
    <property type="molecule type" value="Genomic_DNA"/>
</dbReference>
<gene>
    <name evidence="1" type="ORF">RUM44_002895</name>
</gene>
<organism evidence="1 2">
    <name type="scientific">Polyplax serrata</name>
    <name type="common">Common mouse louse</name>
    <dbReference type="NCBI Taxonomy" id="468196"/>
    <lineage>
        <taxon>Eukaryota</taxon>
        <taxon>Metazoa</taxon>
        <taxon>Ecdysozoa</taxon>
        <taxon>Arthropoda</taxon>
        <taxon>Hexapoda</taxon>
        <taxon>Insecta</taxon>
        <taxon>Pterygota</taxon>
        <taxon>Neoptera</taxon>
        <taxon>Paraneoptera</taxon>
        <taxon>Psocodea</taxon>
        <taxon>Troctomorpha</taxon>
        <taxon>Phthiraptera</taxon>
        <taxon>Anoplura</taxon>
        <taxon>Polyplacidae</taxon>
        <taxon>Polyplax</taxon>
    </lineage>
</organism>
<protein>
    <submittedName>
        <fullName evidence="1">Uncharacterized protein</fullName>
    </submittedName>
</protein>
<proteinExistence type="predicted"/>
<name>A0ABR1AX35_POLSC</name>
<dbReference type="Proteomes" id="UP001359485">
    <property type="component" value="Unassembled WGS sequence"/>
</dbReference>
<sequence>MEAEGRGKKAIHPSRTGVKKRKSLTGLTLGSISQKRMEEIEEGVRELRETDDELKTVVWRRQKWHKKGPVNVWQKTTHIFNPSMASPWPSAASLDSFTHMECLTPGLIGFEYIQGRIRVCRFPSDLIWVAERERDGGTQERFVNGTIWSVTGGQQSPFYVHVNEMQQNLPPNLLPHFSCHT</sequence>
<reference evidence="1 2" key="1">
    <citation type="submission" date="2023-09" db="EMBL/GenBank/DDBJ databases">
        <title>Genomes of two closely related lineages of the louse Polyplax serrata with different host specificities.</title>
        <authorList>
            <person name="Martinu J."/>
            <person name="Tarabai H."/>
            <person name="Stefka J."/>
            <person name="Hypsa V."/>
        </authorList>
    </citation>
    <scope>NUCLEOTIDE SEQUENCE [LARGE SCALE GENOMIC DNA]</scope>
    <source>
        <strain evidence="1">98ZLc_SE</strain>
    </source>
</reference>
<keyword evidence="2" id="KW-1185">Reference proteome</keyword>
<evidence type="ECO:0000313" key="2">
    <source>
        <dbReference type="Proteomes" id="UP001359485"/>
    </source>
</evidence>
<accession>A0ABR1AX35</accession>
<evidence type="ECO:0000313" key="1">
    <source>
        <dbReference type="EMBL" id="KAK6630726.1"/>
    </source>
</evidence>
<comment type="caution">
    <text evidence="1">The sequence shown here is derived from an EMBL/GenBank/DDBJ whole genome shotgun (WGS) entry which is preliminary data.</text>
</comment>